<protein>
    <submittedName>
        <fullName evidence="2">Uncharacterized protein</fullName>
    </submittedName>
</protein>
<comment type="caution">
    <text evidence="2">The sequence shown here is derived from an EMBL/GenBank/DDBJ whole genome shotgun (WGS) entry which is preliminary data.</text>
</comment>
<evidence type="ECO:0000256" key="1">
    <source>
        <dbReference type="SAM" id="Phobius"/>
    </source>
</evidence>
<feature type="transmembrane region" description="Helical" evidence="1">
    <location>
        <begin position="12"/>
        <end position="32"/>
    </location>
</feature>
<sequence length="127" mass="14216">MRLQRSRAIFTLLRLVVPVFVMAFLCLGPLAAPGFAFMDISEEVMQEVIDPCFLAVARKARLSEPDIYKGMSDDDLLSAMKALSPEAPLTMALDFSASMNLQSMTRKERFRIYELGREMCISKTAGN</sequence>
<name>A0A6B1FB20_9SYNE</name>
<proteinExistence type="predicted"/>
<organism evidence="2">
    <name type="scientific">Synechococcus sp. SB0676_bin_10</name>
    <dbReference type="NCBI Taxonomy" id="2604869"/>
    <lineage>
        <taxon>Bacteria</taxon>
        <taxon>Bacillati</taxon>
        <taxon>Cyanobacteriota</taxon>
        <taxon>Cyanophyceae</taxon>
        <taxon>Synechococcales</taxon>
        <taxon>Synechococcaceae</taxon>
        <taxon>Synechococcus</taxon>
    </lineage>
</organism>
<accession>A0A6B1FB20</accession>
<dbReference type="AlphaFoldDB" id="A0A6B1FB20"/>
<reference evidence="2" key="1">
    <citation type="submission" date="2019-09" db="EMBL/GenBank/DDBJ databases">
        <title>Characterisation of the sponge microbiome using genome-centric metagenomics.</title>
        <authorList>
            <person name="Engelberts J.P."/>
            <person name="Robbins S.J."/>
            <person name="De Goeij J.M."/>
            <person name="Aranda M."/>
            <person name="Bell S.C."/>
            <person name="Webster N.S."/>
        </authorList>
    </citation>
    <scope>NUCLEOTIDE SEQUENCE</scope>
    <source>
        <strain evidence="2">SB0676_bin_10</strain>
    </source>
</reference>
<keyword evidence="1" id="KW-1133">Transmembrane helix</keyword>
<evidence type="ECO:0000313" key="2">
    <source>
        <dbReference type="EMBL" id="MYG38945.1"/>
    </source>
</evidence>
<gene>
    <name evidence="2" type="ORF">F4162_08315</name>
</gene>
<keyword evidence="1" id="KW-0472">Membrane</keyword>
<dbReference type="EMBL" id="VYDO01000263">
    <property type="protein sequence ID" value="MYG38945.1"/>
    <property type="molecule type" value="Genomic_DNA"/>
</dbReference>
<keyword evidence="1" id="KW-0812">Transmembrane</keyword>